<evidence type="ECO:0000259" key="4">
    <source>
        <dbReference type="PROSITE" id="PS50041"/>
    </source>
</evidence>
<keyword evidence="3" id="KW-0732">Signal</keyword>
<protein>
    <recommendedName>
        <fullName evidence="4">C-type lectin domain-containing protein</fullName>
    </recommendedName>
</protein>
<dbReference type="Proteomes" id="UP000265140">
    <property type="component" value="Chromosome 7"/>
</dbReference>
<dbReference type="AlphaFoldDB" id="A0A3P8XXE0"/>
<dbReference type="PROSITE" id="PS50041">
    <property type="entry name" value="C_TYPE_LECTIN_2"/>
    <property type="match status" value="2"/>
</dbReference>
<dbReference type="InterPro" id="IPR016186">
    <property type="entry name" value="C-type_lectin-like/link_sf"/>
</dbReference>
<reference evidence="6" key="1">
    <citation type="journal article" date="2014" name="PLoS ONE">
        <title>The genome and linkage map of the northern pike (Esox lucius): conserved synteny revealed between the salmonid sister group and the Neoteleostei.</title>
        <authorList>
            <person name="Rondeau E.B."/>
            <person name="Minkley D.R."/>
            <person name="Leong J.S."/>
            <person name="Messmer A.M."/>
            <person name="Jantzen J.R."/>
            <person name="von Schalburg K.R."/>
            <person name="Lemon C."/>
            <person name="Bird N.H."/>
            <person name="Koop B.F."/>
        </authorList>
    </citation>
    <scope>NUCLEOTIDE SEQUENCE</scope>
</reference>
<dbReference type="InterPro" id="IPR001304">
    <property type="entry name" value="C-type_lectin-like"/>
</dbReference>
<reference evidence="5" key="4">
    <citation type="submission" date="2025-09" db="UniProtKB">
        <authorList>
            <consortium name="Ensembl"/>
        </authorList>
    </citation>
    <scope>IDENTIFICATION</scope>
</reference>
<feature type="compositionally biased region" description="Low complexity" evidence="2">
    <location>
        <begin position="274"/>
        <end position="317"/>
    </location>
</feature>
<sequence>MDKTMRLITIISGLFSLFSCCSCQYHFVNMAKTWSQAQLYCRQNYGDLVTIGDQTGMDKLINALPAAWSGPAWIGLYNISWTWSLTDTQLEGSGFWDVGQPDNVNDNDFCVYMSNKKWSDANCDLQQHFVCYDKKTNSYILARDPINYNILSMSWTQAKIYCRTQYTDLAIVTDATLSAVQNAILQQSYGQAGLVVWIGLYREWRWSDKSGSLFRNWDSGKPIGAGPGKPQGQFCGEVQFPSGLWSDDKCVNTHPFICKCDATKNLPNVVQTTELSTTQSTTTKSTTTSTTKPTTTKSTTTKPTTTKSTTKSTSTKSTIKKCN</sequence>
<keyword evidence="1" id="KW-1015">Disulfide bond</keyword>
<dbReference type="Pfam" id="PF00059">
    <property type="entry name" value="Lectin_C"/>
    <property type="match status" value="2"/>
</dbReference>
<keyword evidence="6" id="KW-1185">Reference proteome</keyword>
<dbReference type="SUPFAM" id="SSF56436">
    <property type="entry name" value="C-type lectin-like"/>
    <property type="match status" value="2"/>
</dbReference>
<evidence type="ECO:0000313" key="6">
    <source>
        <dbReference type="Proteomes" id="UP000265140"/>
    </source>
</evidence>
<dbReference type="SMART" id="SM00034">
    <property type="entry name" value="CLECT"/>
    <property type="match status" value="2"/>
</dbReference>
<organism evidence="5 6">
    <name type="scientific">Esox lucius</name>
    <name type="common">Northern pike</name>
    <dbReference type="NCBI Taxonomy" id="8010"/>
    <lineage>
        <taxon>Eukaryota</taxon>
        <taxon>Metazoa</taxon>
        <taxon>Chordata</taxon>
        <taxon>Craniata</taxon>
        <taxon>Vertebrata</taxon>
        <taxon>Euteleostomi</taxon>
        <taxon>Actinopterygii</taxon>
        <taxon>Neopterygii</taxon>
        <taxon>Teleostei</taxon>
        <taxon>Protacanthopterygii</taxon>
        <taxon>Esociformes</taxon>
        <taxon>Esocidae</taxon>
        <taxon>Esox</taxon>
    </lineage>
</organism>
<dbReference type="InterPro" id="IPR016187">
    <property type="entry name" value="CTDL_fold"/>
</dbReference>
<feature type="domain" description="C-type lectin" evidence="4">
    <location>
        <begin position="134"/>
        <end position="259"/>
    </location>
</feature>
<feature type="signal peptide" evidence="3">
    <location>
        <begin position="1"/>
        <end position="23"/>
    </location>
</feature>
<dbReference type="PANTHER" id="PTHR45784">
    <property type="entry name" value="C-TYPE LECTIN DOMAIN FAMILY 20 MEMBER A-RELATED"/>
    <property type="match status" value="1"/>
</dbReference>
<reference evidence="5" key="2">
    <citation type="submission" date="2020-02" db="EMBL/GenBank/DDBJ databases">
        <title>Esox lucius (northern pike) genome, fEsoLuc1, primary haplotype.</title>
        <authorList>
            <person name="Myers G."/>
            <person name="Karagic N."/>
            <person name="Meyer A."/>
            <person name="Pippel M."/>
            <person name="Reichard M."/>
            <person name="Winkler S."/>
            <person name="Tracey A."/>
            <person name="Sims Y."/>
            <person name="Howe K."/>
            <person name="Rhie A."/>
            <person name="Formenti G."/>
            <person name="Durbin R."/>
            <person name="Fedrigo O."/>
            <person name="Jarvis E.D."/>
        </authorList>
    </citation>
    <scope>NUCLEOTIDE SEQUENCE [LARGE SCALE GENOMIC DNA]</scope>
</reference>
<dbReference type="PANTHER" id="PTHR45784:SF3">
    <property type="entry name" value="C-TYPE LECTIN DOMAIN FAMILY 4 MEMBER K-LIKE-RELATED"/>
    <property type="match status" value="1"/>
</dbReference>
<evidence type="ECO:0000313" key="5">
    <source>
        <dbReference type="Ensembl" id="ENSELUP00000008465.2"/>
    </source>
</evidence>
<evidence type="ECO:0000256" key="2">
    <source>
        <dbReference type="SAM" id="MobiDB-lite"/>
    </source>
</evidence>
<feature type="domain" description="C-type lectin" evidence="4">
    <location>
        <begin position="25"/>
        <end position="132"/>
    </location>
</feature>
<dbReference type="Gene3D" id="3.10.100.10">
    <property type="entry name" value="Mannose-Binding Protein A, subunit A"/>
    <property type="match status" value="2"/>
</dbReference>
<dbReference type="Ensembl" id="ENSELUT00000005509.3">
    <property type="protein sequence ID" value="ENSELUP00000008465.2"/>
    <property type="gene ID" value="ENSELUG00000040469.1"/>
</dbReference>
<dbReference type="GeneTree" id="ENSGT01100000263473"/>
<evidence type="ECO:0000256" key="3">
    <source>
        <dbReference type="SAM" id="SignalP"/>
    </source>
</evidence>
<proteinExistence type="predicted"/>
<accession>A0A3P8XXE0</accession>
<reference evidence="5" key="3">
    <citation type="submission" date="2025-08" db="UniProtKB">
        <authorList>
            <consortium name="Ensembl"/>
        </authorList>
    </citation>
    <scope>IDENTIFICATION</scope>
</reference>
<dbReference type="InParanoid" id="A0A3P8XXE0"/>
<dbReference type="PROSITE" id="PS51257">
    <property type="entry name" value="PROKAR_LIPOPROTEIN"/>
    <property type="match status" value="1"/>
</dbReference>
<feature type="region of interest" description="Disordered" evidence="2">
    <location>
        <begin position="274"/>
        <end position="323"/>
    </location>
</feature>
<name>A0A3P8XXE0_ESOLU</name>
<dbReference type="InterPro" id="IPR018378">
    <property type="entry name" value="C-type_lectin_CS"/>
</dbReference>
<dbReference type="PROSITE" id="PS00615">
    <property type="entry name" value="C_TYPE_LECTIN_1"/>
    <property type="match status" value="2"/>
</dbReference>
<dbReference type="Bgee" id="ENSELUG00000009110">
    <property type="expression patterns" value="Expressed in embryo and 7 other cell types or tissues"/>
</dbReference>
<feature type="chain" id="PRO_5044234228" description="C-type lectin domain-containing protein" evidence="3">
    <location>
        <begin position="24"/>
        <end position="323"/>
    </location>
</feature>
<evidence type="ECO:0000256" key="1">
    <source>
        <dbReference type="ARBA" id="ARBA00023157"/>
    </source>
</evidence>